<dbReference type="PIRSF" id="PIRSF010256">
    <property type="entry name" value="CoxE_vWa"/>
    <property type="match status" value="1"/>
</dbReference>
<organism evidence="3 4">
    <name type="scientific">Anaeromyxobacter oryzae</name>
    <dbReference type="NCBI Taxonomy" id="2918170"/>
    <lineage>
        <taxon>Bacteria</taxon>
        <taxon>Pseudomonadati</taxon>
        <taxon>Myxococcota</taxon>
        <taxon>Myxococcia</taxon>
        <taxon>Myxococcales</taxon>
        <taxon>Cystobacterineae</taxon>
        <taxon>Anaeromyxobacteraceae</taxon>
        <taxon>Anaeromyxobacter</taxon>
    </lineage>
</organism>
<accession>A0ABM7WU59</accession>
<dbReference type="EMBL" id="AP025591">
    <property type="protein sequence ID" value="BDG02927.1"/>
    <property type="molecule type" value="Genomic_DNA"/>
</dbReference>
<dbReference type="Gene3D" id="3.40.50.410">
    <property type="entry name" value="von Willebrand factor, type A domain"/>
    <property type="match status" value="1"/>
</dbReference>
<dbReference type="PANTHER" id="PTHR39338:SF6">
    <property type="entry name" value="BLL5662 PROTEIN"/>
    <property type="match status" value="1"/>
</dbReference>
<dbReference type="RefSeq" id="WP_248360607.1">
    <property type="nucleotide sequence ID" value="NZ_AP025591.1"/>
</dbReference>
<dbReference type="SUPFAM" id="SSF53300">
    <property type="entry name" value="vWA-like"/>
    <property type="match status" value="1"/>
</dbReference>
<keyword evidence="4" id="KW-1185">Reference proteome</keyword>
<dbReference type="PANTHER" id="PTHR39338">
    <property type="entry name" value="BLL5662 PROTEIN-RELATED"/>
    <property type="match status" value="1"/>
</dbReference>
<feature type="region of interest" description="Disordered" evidence="1">
    <location>
        <begin position="73"/>
        <end position="132"/>
    </location>
</feature>
<sequence length="381" mass="40939">MIAADLAPAVARLGRTLRERGIGVGIGDEVDAARALARLRDPDREEVRWALRIALKIRHPDWARFDAILEGLWPDPPRPPDPVGSAPTASIDGKRPGRGAVAAPSFRPASPVEQRGGDSRGEEEGELPGYSPAALLRNKPFEELTPADLVAMERVLARLAARLAARRSRRLVPSPGRGVPDLRRSLRGAIATGGELLSIARRARAIEAPRLVFLCDTSGSMDAHARFLLAFVLALRRAARSTEVFAFNTELTRLTACLAPGAIGLALDRLAAAVPDWAGGTRIGDSLARFVAEHLPSRVDARTVVVVLSDGLDRGDPATLADAMRTIQARARKVIWLNPLLGDPRYAPEARGMAAALPFVDEFLPAHDLASLERLVPHLSA</sequence>
<evidence type="ECO:0000313" key="4">
    <source>
        <dbReference type="Proteomes" id="UP001162891"/>
    </source>
</evidence>
<reference evidence="4" key="1">
    <citation type="journal article" date="2022" name="Int. J. Syst. Evol. Microbiol.">
        <title>Anaeromyxobacter oryzae sp. nov., Anaeromyxobacter diazotrophicus sp. nov. and Anaeromyxobacter paludicola sp. nov., isolated from paddy soils.</title>
        <authorList>
            <person name="Itoh H."/>
            <person name="Xu Z."/>
            <person name="Mise K."/>
            <person name="Masuda Y."/>
            <person name="Ushijima N."/>
            <person name="Hayakawa C."/>
            <person name="Shiratori Y."/>
            <person name="Senoo K."/>
        </authorList>
    </citation>
    <scope>NUCLEOTIDE SEQUENCE [LARGE SCALE GENOMIC DNA]</scope>
    <source>
        <strain evidence="4">Red232</strain>
    </source>
</reference>
<feature type="domain" description="VWFA" evidence="2">
    <location>
        <begin position="208"/>
        <end position="373"/>
    </location>
</feature>
<evidence type="ECO:0000313" key="3">
    <source>
        <dbReference type="EMBL" id="BDG02927.1"/>
    </source>
</evidence>
<dbReference type="SMART" id="SM00327">
    <property type="entry name" value="VWA"/>
    <property type="match status" value="1"/>
</dbReference>
<dbReference type="InterPro" id="IPR002035">
    <property type="entry name" value="VWF_A"/>
</dbReference>
<dbReference type="CDD" id="cd00198">
    <property type="entry name" value="vWFA"/>
    <property type="match status" value="1"/>
</dbReference>
<dbReference type="InterPro" id="IPR036465">
    <property type="entry name" value="vWFA_dom_sf"/>
</dbReference>
<name>A0ABM7WU59_9BACT</name>
<dbReference type="Pfam" id="PF05762">
    <property type="entry name" value="VWA_CoxE"/>
    <property type="match status" value="1"/>
</dbReference>
<dbReference type="InterPro" id="IPR011195">
    <property type="entry name" value="UCP010256"/>
</dbReference>
<dbReference type="InterPro" id="IPR008912">
    <property type="entry name" value="Uncharacterised_CoxE"/>
</dbReference>
<protein>
    <recommendedName>
        <fullName evidence="2">VWFA domain-containing protein</fullName>
    </recommendedName>
</protein>
<evidence type="ECO:0000259" key="2">
    <source>
        <dbReference type="SMART" id="SM00327"/>
    </source>
</evidence>
<dbReference type="Proteomes" id="UP001162891">
    <property type="component" value="Chromosome"/>
</dbReference>
<proteinExistence type="predicted"/>
<gene>
    <name evidence="3" type="ORF">AMOR_19230</name>
</gene>
<evidence type="ECO:0000256" key="1">
    <source>
        <dbReference type="SAM" id="MobiDB-lite"/>
    </source>
</evidence>